<comment type="caution">
    <text evidence="4">The sequence shown here is derived from an EMBL/GenBank/DDBJ whole genome shotgun (WGS) entry which is preliminary data.</text>
</comment>
<gene>
    <name evidence="4" type="ORF">PBRASI_LOCUS10658</name>
</gene>
<dbReference type="OrthoDB" id="10514470at2759"/>
<feature type="domain" description="HMG box" evidence="3">
    <location>
        <begin position="41"/>
        <end position="113"/>
    </location>
</feature>
<sequence>MAIFNDDLMKKFDEEYGKAHPYCSKEELLAYNTKPNKNGHPRRTRNAALIYLKEYSKQLKSRGNPVYIRGGAKTLVKQAMEEWNLLGPSQRLLYELAAAIIEKKFKETYPGYKFMPQPKKIQTIFKPYSKKCAGNISPMAVQMPETTETNGIHNNSNVPGTSFSGNCSPSQSSETSPDVESPESSFILSPQLSPPTSEAALSNESLEYTMTSKPEQQPTVEYVYDNDLYTGNASLHGCEELNDQLDLFEEESKKDLISNTNYYSYYNLLYQYF</sequence>
<keyword evidence="5" id="KW-1185">Reference proteome</keyword>
<dbReference type="SUPFAM" id="SSF47095">
    <property type="entry name" value="HMG-box"/>
    <property type="match status" value="1"/>
</dbReference>
<dbReference type="Proteomes" id="UP000789739">
    <property type="component" value="Unassembled WGS sequence"/>
</dbReference>
<dbReference type="Gene3D" id="1.10.30.10">
    <property type="entry name" value="High mobility group box domain"/>
    <property type="match status" value="1"/>
</dbReference>
<evidence type="ECO:0000256" key="1">
    <source>
        <dbReference type="PROSITE-ProRule" id="PRU00267"/>
    </source>
</evidence>
<proteinExistence type="predicted"/>
<accession>A0A9N9H9F6</accession>
<dbReference type="InterPro" id="IPR009071">
    <property type="entry name" value="HMG_box_dom"/>
</dbReference>
<evidence type="ECO:0000313" key="5">
    <source>
        <dbReference type="Proteomes" id="UP000789739"/>
    </source>
</evidence>
<evidence type="ECO:0000313" key="4">
    <source>
        <dbReference type="EMBL" id="CAG8658568.1"/>
    </source>
</evidence>
<organism evidence="4 5">
    <name type="scientific">Paraglomus brasilianum</name>
    <dbReference type="NCBI Taxonomy" id="144538"/>
    <lineage>
        <taxon>Eukaryota</taxon>
        <taxon>Fungi</taxon>
        <taxon>Fungi incertae sedis</taxon>
        <taxon>Mucoromycota</taxon>
        <taxon>Glomeromycotina</taxon>
        <taxon>Glomeromycetes</taxon>
        <taxon>Paraglomerales</taxon>
        <taxon>Paraglomeraceae</taxon>
        <taxon>Paraglomus</taxon>
    </lineage>
</organism>
<dbReference type="EMBL" id="CAJVPI010003450">
    <property type="protein sequence ID" value="CAG8658568.1"/>
    <property type="molecule type" value="Genomic_DNA"/>
</dbReference>
<feature type="DNA-binding region" description="HMG box" evidence="1">
    <location>
        <begin position="41"/>
        <end position="113"/>
    </location>
</feature>
<evidence type="ECO:0000256" key="2">
    <source>
        <dbReference type="SAM" id="MobiDB-lite"/>
    </source>
</evidence>
<dbReference type="InterPro" id="IPR036910">
    <property type="entry name" value="HMG_box_dom_sf"/>
</dbReference>
<dbReference type="GO" id="GO:0003677">
    <property type="term" value="F:DNA binding"/>
    <property type="evidence" value="ECO:0007669"/>
    <property type="project" value="UniProtKB-UniRule"/>
</dbReference>
<dbReference type="GO" id="GO:0005634">
    <property type="term" value="C:nucleus"/>
    <property type="evidence" value="ECO:0007669"/>
    <property type="project" value="UniProtKB-UniRule"/>
</dbReference>
<reference evidence="4" key="1">
    <citation type="submission" date="2021-06" db="EMBL/GenBank/DDBJ databases">
        <authorList>
            <person name="Kallberg Y."/>
            <person name="Tangrot J."/>
            <person name="Rosling A."/>
        </authorList>
    </citation>
    <scope>NUCLEOTIDE SEQUENCE</scope>
    <source>
        <strain evidence="4">BR232B</strain>
    </source>
</reference>
<keyword evidence="1" id="KW-0238">DNA-binding</keyword>
<dbReference type="SMART" id="SM00398">
    <property type="entry name" value="HMG"/>
    <property type="match status" value="1"/>
</dbReference>
<feature type="region of interest" description="Disordered" evidence="2">
    <location>
        <begin position="147"/>
        <end position="200"/>
    </location>
</feature>
<protein>
    <submittedName>
        <fullName evidence="4">4299_t:CDS:1</fullName>
    </submittedName>
</protein>
<keyword evidence="1" id="KW-0539">Nucleus</keyword>
<dbReference type="AlphaFoldDB" id="A0A9N9H9F6"/>
<dbReference type="PROSITE" id="PS50118">
    <property type="entry name" value="HMG_BOX_2"/>
    <property type="match status" value="1"/>
</dbReference>
<name>A0A9N9H9F6_9GLOM</name>
<evidence type="ECO:0000259" key="3">
    <source>
        <dbReference type="PROSITE" id="PS50118"/>
    </source>
</evidence>